<evidence type="ECO:0000313" key="19">
    <source>
        <dbReference type="Proteomes" id="UP000439752"/>
    </source>
</evidence>
<sequence>MEIHPDTMEIVIKEKLVSETDLAKKVSELAIEIERDAAGRQIVLVVVLKGSMVFAADLMRQIKGSVQIDTVACSSYGAKTVSSGRVQLKKDLDLDVEGKYVVVVEDIIDTGHTLSFLCEHMKLHKPGVLKICTLLDKPARREVELTADYVGFEIPDYFVVGYGIDCAEEYRNLPYIGWVETD</sequence>
<comment type="subcellular location">
    <subcellularLocation>
        <location evidence="3 16">Cytoplasm</location>
    </subcellularLocation>
</comment>
<keyword evidence="12 16" id="KW-0547">Nucleotide-binding</keyword>
<keyword evidence="7 16" id="KW-0963">Cytoplasm</keyword>
<evidence type="ECO:0000259" key="17">
    <source>
        <dbReference type="Pfam" id="PF00156"/>
    </source>
</evidence>
<dbReference type="GO" id="GO:0006166">
    <property type="term" value="P:purine ribonucleoside salvage"/>
    <property type="evidence" value="ECO:0007669"/>
    <property type="project" value="UniProtKB-KW"/>
</dbReference>
<evidence type="ECO:0000256" key="13">
    <source>
        <dbReference type="ARBA" id="ARBA00022842"/>
    </source>
</evidence>
<evidence type="ECO:0000256" key="7">
    <source>
        <dbReference type="ARBA" id="ARBA00022490"/>
    </source>
</evidence>
<evidence type="ECO:0000313" key="18">
    <source>
        <dbReference type="EMBL" id="VWX37961.1"/>
    </source>
</evidence>
<dbReference type="GO" id="GO:0032263">
    <property type="term" value="P:GMP salvage"/>
    <property type="evidence" value="ECO:0007669"/>
    <property type="project" value="TreeGrafter"/>
</dbReference>
<evidence type="ECO:0000256" key="2">
    <source>
        <dbReference type="ARBA" id="ARBA00002049"/>
    </source>
</evidence>
<evidence type="ECO:0000256" key="12">
    <source>
        <dbReference type="ARBA" id="ARBA00022741"/>
    </source>
</evidence>
<dbReference type="AlphaFoldDB" id="A0A653IFT7"/>
<keyword evidence="10 16" id="KW-0479">Metal-binding</keyword>
<evidence type="ECO:0000256" key="8">
    <source>
        <dbReference type="ARBA" id="ARBA00022676"/>
    </source>
</evidence>
<dbReference type="EMBL" id="CABWKQ010000030">
    <property type="protein sequence ID" value="VWX37961.1"/>
    <property type="molecule type" value="Genomic_DNA"/>
</dbReference>
<keyword evidence="19" id="KW-1185">Reference proteome</keyword>
<dbReference type="CDD" id="cd06223">
    <property type="entry name" value="PRTases_typeI"/>
    <property type="match status" value="1"/>
</dbReference>
<evidence type="ECO:0000256" key="1">
    <source>
        <dbReference type="ARBA" id="ARBA00001946"/>
    </source>
</evidence>
<dbReference type="InterPro" id="IPR029057">
    <property type="entry name" value="PRTase-like"/>
</dbReference>
<evidence type="ECO:0000256" key="10">
    <source>
        <dbReference type="ARBA" id="ARBA00022723"/>
    </source>
</evidence>
<dbReference type="FunFam" id="3.40.50.2020:FF:000006">
    <property type="entry name" value="Hypoxanthine phosphoribosyltransferase"/>
    <property type="match status" value="1"/>
</dbReference>
<accession>A0A653IFT7</accession>
<dbReference type="Gene3D" id="3.40.50.2020">
    <property type="match status" value="1"/>
</dbReference>
<comment type="catalytic activity">
    <reaction evidence="15">
        <text>IMP + diphosphate = hypoxanthine + 5-phospho-alpha-D-ribose 1-diphosphate</text>
        <dbReference type="Rhea" id="RHEA:17973"/>
        <dbReference type="ChEBI" id="CHEBI:17368"/>
        <dbReference type="ChEBI" id="CHEBI:33019"/>
        <dbReference type="ChEBI" id="CHEBI:58017"/>
        <dbReference type="ChEBI" id="CHEBI:58053"/>
        <dbReference type="EC" id="2.4.2.8"/>
    </reaction>
    <physiologicalReaction direction="right-to-left" evidence="15">
        <dbReference type="Rhea" id="RHEA:17975"/>
    </physiologicalReaction>
</comment>
<dbReference type="GO" id="GO:0006178">
    <property type="term" value="P:guanine salvage"/>
    <property type="evidence" value="ECO:0007669"/>
    <property type="project" value="TreeGrafter"/>
</dbReference>
<comment type="similarity">
    <text evidence="6 16">Belongs to the purine/pyrimidine phosphoribosyltransferase family.</text>
</comment>
<dbReference type="PANTHER" id="PTHR43340">
    <property type="entry name" value="HYPOXANTHINE-GUANINE PHOSPHORIBOSYLTRANSFERASE"/>
    <property type="match status" value="1"/>
</dbReference>
<dbReference type="PANTHER" id="PTHR43340:SF1">
    <property type="entry name" value="HYPOXANTHINE PHOSPHORIBOSYLTRANSFERASE"/>
    <property type="match status" value="1"/>
</dbReference>
<dbReference type="NCBIfam" id="TIGR01203">
    <property type="entry name" value="HGPRTase"/>
    <property type="match status" value="1"/>
</dbReference>
<dbReference type="InterPro" id="IPR000836">
    <property type="entry name" value="PRTase_dom"/>
</dbReference>
<dbReference type="SUPFAM" id="SSF53271">
    <property type="entry name" value="PRTase-like"/>
    <property type="match status" value="1"/>
</dbReference>
<evidence type="ECO:0000256" key="4">
    <source>
        <dbReference type="ARBA" id="ARBA00004669"/>
    </source>
</evidence>
<dbReference type="GO" id="GO:0000166">
    <property type="term" value="F:nucleotide binding"/>
    <property type="evidence" value="ECO:0007669"/>
    <property type="project" value="UniProtKB-KW"/>
</dbReference>
<evidence type="ECO:0000256" key="6">
    <source>
        <dbReference type="ARBA" id="ARBA00008391"/>
    </source>
</evidence>
<dbReference type="EC" id="2.4.2.8" evidence="16"/>
<dbReference type="GO" id="GO:0000287">
    <property type="term" value="F:magnesium ion binding"/>
    <property type="evidence" value="ECO:0007669"/>
    <property type="project" value="TreeGrafter"/>
</dbReference>
<comment type="pathway">
    <text evidence="4 16">Purine metabolism; IMP biosynthesis via salvage pathway; IMP from hypoxanthine: step 1/1.</text>
</comment>
<name>A0A653IFT7_9BACL</name>
<dbReference type="GO" id="GO:0004422">
    <property type="term" value="F:hypoxanthine phosphoribosyltransferase activity"/>
    <property type="evidence" value="ECO:0007669"/>
    <property type="project" value="InterPro"/>
</dbReference>
<keyword evidence="11 16" id="KW-0660">Purine salvage</keyword>
<evidence type="ECO:0000256" key="15">
    <source>
        <dbReference type="ARBA" id="ARBA00049402"/>
    </source>
</evidence>
<comment type="function">
    <text evidence="2">Purine salvage pathway enzyme that catalyzes the transfer of the ribosyl-5-phosphate group from 5-phospho-alpha-D-ribose 1-diphosphate (PRPP) to the N9 position of the 6-oxopurines hypoxanthine and guanine to form the corresponding ribonucleotides IMP (inosine 5'-monophosphate) and GMP (guanosine 5'-monophosphate), with the release of PPi.</text>
</comment>
<evidence type="ECO:0000256" key="3">
    <source>
        <dbReference type="ARBA" id="ARBA00004496"/>
    </source>
</evidence>
<dbReference type="InterPro" id="IPR050408">
    <property type="entry name" value="HGPRT"/>
</dbReference>
<comment type="cofactor">
    <cofactor evidence="1 16">
        <name>Mg(2+)</name>
        <dbReference type="ChEBI" id="CHEBI:18420"/>
    </cofactor>
</comment>
<comment type="pathway">
    <text evidence="5">Purine metabolism; GMP biosynthesis via salvage pathway; GMP from guanine: step 1/1.</text>
</comment>
<reference evidence="18 19" key="1">
    <citation type="submission" date="2019-10" db="EMBL/GenBank/DDBJ databases">
        <authorList>
            <person name="Karimi E."/>
        </authorList>
    </citation>
    <scope>NUCLEOTIDE SEQUENCE [LARGE SCALE GENOMIC DNA]</scope>
    <source>
        <strain evidence="18">Exiguobacterium sp. 9Y</strain>
    </source>
</reference>
<organism evidence="18 19">
    <name type="scientific">Exiguobacterium oxidotolerans</name>
    <dbReference type="NCBI Taxonomy" id="223958"/>
    <lineage>
        <taxon>Bacteria</taxon>
        <taxon>Bacillati</taxon>
        <taxon>Bacillota</taxon>
        <taxon>Bacilli</taxon>
        <taxon>Bacillales</taxon>
        <taxon>Bacillales Family XII. Incertae Sedis</taxon>
        <taxon>Exiguobacterium</taxon>
    </lineage>
</organism>
<evidence type="ECO:0000256" key="16">
    <source>
        <dbReference type="RuleBase" id="RU364099"/>
    </source>
</evidence>
<evidence type="ECO:0000256" key="14">
    <source>
        <dbReference type="ARBA" id="ARBA00048811"/>
    </source>
</evidence>
<dbReference type="UniPathway" id="UPA00591">
    <property type="reaction ID" value="UER00648"/>
</dbReference>
<keyword evidence="9 16" id="KW-0808">Transferase</keyword>
<keyword evidence="13 16" id="KW-0460">Magnesium</keyword>
<evidence type="ECO:0000256" key="5">
    <source>
        <dbReference type="ARBA" id="ARBA00004676"/>
    </source>
</evidence>
<protein>
    <recommendedName>
        <fullName evidence="16">Hypoxanthine phosphoribosyltransferase</fullName>
        <ecNumber evidence="16">2.4.2.8</ecNumber>
    </recommendedName>
</protein>
<dbReference type="GO" id="GO:0052657">
    <property type="term" value="F:guanine phosphoribosyltransferase activity"/>
    <property type="evidence" value="ECO:0007669"/>
    <property type="project" value="UniProtKB-ARBA"/>
</dbReference>
<evidence type="ECO:0000256" key="11">
    <source>
        <dbReference type="ARBA" id="ARBA00022726"/>
    </source>
</evidence>
<feature type="domain" description="Phosphoribosyltransferase" evidence="17">
    <location>
        <begin position="21"/>
        <end position="165"/>
    </location>
</feature>
<dbReference type="Pfam" id="PF00156">
    <property type="entry name" value="Pribosyltran"/>
    <property type="match status" value="1"/>
</dbReference>
<dbReference type="GO" id="GO:0032264">
    <property type="term" value="P:IMP salvage"/>
    <property type="evidence" value="ECO:0007669"/>
    <property type="project" value="UniProtKB-UniPathway"/>
</dbReference>
<keyword evidence="8 16" id="KW-0328">Glycosyltransferase</keyword>
<dbReference type="GO" id="GO:0046100">
    <property type="term" value="P:hypoxanthine metabolic process"/>
    <property type="evidence" value="ECO:0007669"/>
    <property type="project" value="TreeGrafter"/>
</dbReference>
<gene>
    <name evidence="18" type="primary">hpt</name>
    <name evidence="18" type="ORF">EXIGUO9Y_360238</name>
</gene>
<proteinExistence type="inferred from homology"/>
<dbReference type="Proteomes" id="UP000439752">
    <property type="component" value="Unassembled WGS sequence"/>
</dbReference>
<dbReference type="GO" id="GO:0005829">
    <property type="term" value="C:cytosol"/>
    <property type="evidence" value="ECO:0007669"/>
    <property type="project" value="TreeGrafter"/>
</dbReference>
<dbReference type="InterPro" id="IPR005904">
    <property type="entry name" value="Hxn_phspho_trans"/>
</dbReference>
<evidence type="ECO:0000256" key="9">
    <source>
        <dbReference type="ARBA" id="ARBA00022679"/>
    </source>
</evidence>
<comment type="catalytic activity">
    <reaction evidence="14">
        <text>GMP + diphosphate = guanine + 5-phospho-alpha-D-ribose 1-diphosphate</text>
        <dbReference type="Rhea" id="RHEA:25424"/>
        <dbReference type="ChEBI" id="CHEBI:16235"/>
        <dbReference type="ChEBI" id="CHEBI:33019"/>
        <dbReference type="ChEBI" id="CHEBI:58017"/>
        <dbReference type="ChEBI" id="CHEBI:58115"/>
        <dbReference type="EC" id="2.4.2.8"/>
    </reaction>
    <physiologicalReaction direction="right-to-left" evidence="14">
        <dbReference type="Rhea" id="RHEA:25426"/>
    </physiologicalReaction>
</comment>